<feature type="transmembrane region" description="Helical" evidence="1">
    <location>
        <begin position="125"/>
        <end position="147"/>
    </location>
</feature>
<proteinExistence type="predicted"/>
<accession>A0A6J8E0M3</accession>
<protein>
    <submittedName>
        <fullName evidence="2">Uncharacterized protein</fullName>
    </submittedName>
</protein>
<feature type="transmembrane region" description="Helical" evidence="1">
    <location>
        <begin position="168"/>
        <end position="188"/>
    </location>
</feature>
<feature type="transmembrane region" description="Helical" evidence="1">
    <location>
        <begin position="200"/>
        <end position="217"/>
    </location>
</feature>
<organism evidence="2 3">
    <name type="scientific">Mytilus coruscus</name>
    <name type="common">Sea mussel</name>
    <dbReference type="NCBI Taxonomy" id="42192"/>
    <lineage>
        <taxon>Eukaryota</taxon>
        <taxon>Metazoa</taxon>
        <taxon>Spiralia</taxon>
        <taxon>Lophotrochozoa</taxon>
        <taxon>Mollusca</taxon>
        <taxon>Bivalvia</taxon>
        <taxon>Autobranchia</taxon>
        <taxon>Pteriomorphia</taxon>
        <taxon>Mytilida</taxon>
        <taxon>Mytiloidea</taxon>
        <taxon>Mytilidae</taxon>
        <taxon>Mytilinae</taxon>
        <taxon>Mytilus</taxon>
    </lineage>
</organism>
<dbReference type="EMBL" id="CACVKT020008153">
    <property type="protein sequence ID" value="CAC5413578.1"/>
    <property type="molecule type" value="Genomic_DNA"/>
</dbReference>
<evidence type="ECO:0000256" key="1">
    <source>
        <dbReference type="SAM" id="Phobius"/>
    </source>
</evidence>
<keyword evidence="1" id="KW-0472">Membrane</keyword>
<name>A0A6J8E0M3_MYTCO</name>
<sequence length="340" mass="39020">MTDYLPSALITFMFLALIPWGVDVWILADTIITTVFGLTMIFFPKHFLSRQTKGELDDVHLHLYRMCGIMLLSSTMFAWLARKSKDQTITSAILWGRVVGVSLYVMARIHGYFQVSKSIKWNKQALLFGIYGDCLWLLGNFIYSLKVTDFGKMTTNLSKADFYLKSDFVQCIMFGISFFVMPRLMLGFQTTRTLNHLHCTLIRMMAAFVFNTGIIAWKSWHFAENIDKIWHFVSRIMGISGLVTAQIYTQFTTSSWTLWHIYFGMIGMSLWSANASFGYFNLKNDFGQTNKYCCDDKELSAPLHPTVDRSVSRTTAYQPYSMSNCFQSTATVMRLPVTTS</sequence>
<feature type="transmembrane region" description="Helical" evidence="1">
    <location>
        <begin position="229"/>
        <end position="249"/>
    </location>
</feature>
<evidence type="ECO:0000313" key="3">
    <source>
        <dbReference type="Proteomes" id="UP000507470"/>
    </source>
</evidence>
<keyword evidence="3" id="KW-1185">Reference proteome</keyword>
<feature type="transmembrane region" description="Helical" evidence="1">
    <location>
        <begin position="63"/>
        <end position="81"/>
    </location>
</feature>
<reference evidence="2 3" key="1">
    <citation type="submission" date="2020-06" db="EMBL/GenBank/DDBJ databases">
        <authorList>
            <person name="Li R."/>
            <person name="Bekaert M."/>
        </authorList>
    </citation>
    <scope>NUCLEOTIDE SEQUENCE [LARGE SCALE GENOMIC DNA]</scope>
    <source>
        <strain evidence="3">wild</strain>
    </source>
</reference>
<dbReference type="OrthoDB" id="10006207at2759"/>
<feature type="transmembrane region" description="Helical" evidence="1">
    <location>
        <begin position="93"/>
        <end position="113"/>
    </location>
</feature>
<feature type="transmembrane region" description="Helical" evidence="1">
    <location>
        <begin position="261"/>
        <end position="282"/>
    </location>
</feature>
<feature type="transmembrane region" description="Helical" evidence="1">
    <location>
        <begin position="12"/>
        <end position="43"/>
    </location>
</feature>
<dbReference type="Proteomes" id="UP000507470">
    <property type="component" value="Unassembled WGS sequence"/>
</dbReference>
<evidence type="ECO:0000313" key="2">
    <source>
        <dbReference type="EMBL" id="CAC5413578.1"/>
    </source>
</evidence>
<keyword evidence="1" id="KW-0812">Transmembrane</keyword>
<keyword evidence="1" id="KW-1133">Transmembrane helix</keyword>
<dbReference type="AlphaFoldDB" id="A0A6J8E0M3"/>
<gene>
    <name evidence="2" type="ORF">MCOR_46457</name>
</gene>